<proteinExistence type="predicted"/>
<reference evidence="2 3" key="1">
    <citation type="submission" date="2017-06" db="EMBL/GenBank/DDBJ databases">
        <title>Azoarcus sp. TSNA42 complete genome sequence.</title>
        <authorList>
            <person name="Woo J.-H."/>
            <person name="Kim H.-S."/>
        </authorList>
    </citation>
    <scope>NUCLEOTIDE SEQUENCE [LARGE SCALE GENOMIC DNA]</scope>
    <source>
        <strain evidence="2 3">TSNA42</strain>
    </source>
</reference>
<evidence type="ECO:0000313" key="2">
    <source>
        <dbReference type="EMBL" id="AWI81811.1"/>
    </source>
</evidence>
<dbReference type="EMBL" id="CP022188">
    <property type="protein sequence ID" value="AWI81811.1"/>
    <property type="molecule type" value="Genomic_DNA"/>
</dbReference>
<dbReference type="Proteomes" id="UP000244902">
    <property type="component" value="Chromosome"/>
</dbReference>
<evidence type="ECO:0000313" key="3">
    <source>
        <dbReference type="Proteomes" id="UP000244902"/>
    </source>
</evidence>
<gene>
    <name evidence="2" type="ORF">CEW87_22125</name>
</gene>
<accession>A0A2U8H7T4</accession>
<organism evidence="2 3">
    <name type="scientific">Parazoarcus communis</name>
    <dbReference type="NCBI Taxonomy" id="41977"/>
    <lineage>
        <taxon>Bacteria</taxon>
        <taxon>Pseudomonadati</taxon>
        <taxon>Pseudomonadota</taxon>
        <taxon>Betaproteobacteria</taxon>
        <taxon>Rhodocyclales</taxon>
        <taxon>Zoogloeaceae</taxon>
        <taxon>Parazoarcus</taxon>
    </lineage>
</organism>
<dbReference type="AlphaFoldDB" id="A0A2U8H7T4"/>
<evidence type="ECO:0000256" key="1">
    <source>
        <dbReference type="SAM" id="MobiDB-lite"/>
    </source>
</evidence>
<feature type="region of interest" description="Disordered" evidence="1">
    <location>
        <begin position="180"/>
        <end position="204"/>
    </location>
</feature>
<name>A0A2U8H7T4_9RHOO</name>
<sequence>MVEVVTMITESHCIARFASGWRALTGLLPAATIAFALPAAAAGQEEWLSLGSKHWSPTVFSKTGAGTENAVAEARVTRAAIEGWCANWSPGDRDCVRSQLATPEAKKTWRATANCIKGRITEVDGNTYTLAGRWDNADIGGGRTRWRDASGQIVGRDNASGGLGISQQWEVLCPATAASAGPAAPRSSGVQRPAQSAPPTPAATTAGFTVGETVYARYGAAWVRGKVTRISRVSGAKGPELAYNVTLENGERGLLPAHMMRKTQGR</sequence>
<protein>
    <submittedName>
        <fullName evidence="2">Uncharacterized protein</fullName>
    </submittedName>
</protein>